<dbReference type="GO" id="GO:0005886">
    <property type="term" value="C:plasma membrane"/>
    <property type="evidence" value="ECO:0007669"/>
    <property type="project" value="TreeGrafter"/>
</dbReference>
<name>A0A8E0VCP6_9TREM</name>
<dbReference type="PANTHER" id="PTHR18952:SF265">
    <property type="entry name" value="CARBONIC ANHYDRASE"/>
    <property type="match status" value="1"/>
</dbReference>
<evidence type="ECO:0000256" key="2">
    <source>
        <dbReference type="ARBA" id="ARBA00012925"/>
    </source>
</evidence>
<comment type="catalytic activity">
    <reaction evidence="6">
        <text>hydrogencarbonate + H(+) = CO2 + H2O</text>
        <dbReference type="Rhea" id="RHEA:10748"/>
        <dbReference type="ChEBI" id="CHEBI:15377"/>
        <dbReference type="ChEBI" id="CHEBI:15378"/>
        <dbReference type="ChEBI" id="CHEBI:16526"/>
        <dbReference type="ChEBI" id="CHEBI:17544"/>
        <dbReference type="EC" id="4.2.1.1"/>
    </reaction>
</comment>
<comment type="caution">
    <text evidence="8">The sequence shown here is derived from an EMBL/GenBank/DDBJ whole genome shotgun (WGS) entry which is preliminary data.</text>
</comment>
<reference evidence="8" key="1">
    <citation type="submission" date="2019-05" db="EMBL/GenBank/DDBJ databases">
        <title>Annotation for the trematode Fasciolopsis buski.</title>
        <authorList>
            <person name="Choi Y.-J."/>
        </authorList>
    </citation>
    <scope>NUCLEOTIDE SEQUENCE</scope>
    <source>
        <strain evidence="8">HT</strain>
        <tissue evidence="8">Whole worm</tissue>
    </source>
</reference>
<evidence type="ECO:0000256" key="4">
    <source>
        <dbReference type="ARBA" id="ARBA00022833"/>
    </source>
</evidence>
<evidence type="ECO:0000256" key="5">
    <source>
        <dbReference type="ARBA" id="ARBA00023239"/>
    </source>
</evidence>
<evidence type="ECO:0000256" key="6">
    <source>
        <dbReference type="ARBA" id="ARBA00048348"/>
    </source>
</evidence>
<evidence type="ECO:0000313" key="8">
    <source>
        <dbReference type="EMBL" id="KAA0184139.1"/>
    </source>
</evidence>
<evidence type="ECO:0000259" key="7">
    <source>
        <dbReference type="PROSITE" id="PS51144"/>
    </source>
</evidence>
<keyword evidence="4" id="KW-0862">Zinc</keyword>
<dbReference type="GO" id="GO:0004089">
    <property type="term" value="F:carbonate dehydratase activity"/>
    <property type="evidence" value="ECO:0007669"/>
    <property type="project" value="UniProtKB-EC"/>
</dbReference>
<gene>
    <name evidence="8" type="ORF">FBUS_04440</name>
</gene>
<keyword evidence="3" id="KW-0479">Metal-binding</keyword>
<accession>A0A8E0VCP6</accession>
<dbReference type="SUPFAM" id="SSF51069">
    <property type="entry name" value="Carbonic anhydrase"/>
    <property type="match status" value="1"/>
</dbReference>
<dbReference type="GO" id="GO:0008270">
    <property type="term" value="F:zinc ion binding"/>
    <property type="evidence" value="ECO:0007669"/>
    <property type="project" value="InterPro"/>
</dbReference>
<dbReference type="OrthoDB" id="429145at2759"/>
<dbReference type="EC" id="4.2.1.1" evidence="2"/>
<evidence type="ECO:0000256" key="1">
    <source>
        <dbReference type="ARBA" id="ARBA00010718"/>
    </source>
</evidence>
<evidence type="ECO:0000313" key="9">
    <source>
        <dbReference type="Proteomes" id="UP000728185"/>
    </source>
</evidence>
<proteinExistence type="inferred from homology"/>
<evidence type="ECO:0000256" key="3">
    <source>
        <dbReference type="ARBA" id="ARBA00022723"/>
    </source>
</evidence>
<dbReference type="AlphaFoldDB" id="A0A8E0VCP6"/>
<keyword evidence="5" id="KW-0456">Lyase</keyword>
<dbReference type="CDD" id="cd00326">
    <property type="entry name" value="alpha_CA"/>
    <property type="match status" value="1"/>
</dbReference>
<sequence>MQSPIDIDRGKAEEDSDLKPITMQMGGMTLDATNYTVENNGHSVQLTFPDKLWRVSLHSEKPGDFCVKQLHFHWGSEDSKGSEHTLNGHAYSLEIFVAFTLQAHLVTYNCKVYDTYESASTGPYGHSVLSIWGQETNRELNDTMFGAFGELQSVLGSLKHNFPVEMAAFNLSGILTLVDPASYFRYSGSLTTPPCTENAIWTVFTRIVPVSNETVS</sequence>
<dbReference type="PANTHER" id="PTHR18952">
    <property type="entry name" value="CARBONIC ANHYDRASE"/>
    <property type="match status" value="1"/>
</dbReference>
<dbReference type="InterPro" id="IPR001148">
    <property type="entry name" value="CA_dom"/>
</dbReference>
<dbReference type="Pfam" id="PF00194">
    <property type="entry name" value="Carb_anhydrase"/>
    <property type="match status" value="1"/>
</dbReference>
<keyword evidence="9" id="KW-1185">Reference proteome</keyword>
<organism evidence="8 9">
    <name type="scientific">Fasciolopsis buskii</name>
    <dbReference type="NCBI Taxonomy" id="27845"/>
    <lineage>
        <taxon>Eukaryota</taxon>
        <taxon>Metazoa</taxon>
        <taxon>Spiralia</taxon>
        <taxon>Lophotrochozoa</taxon>
        <taxon>Platyhelminthes</taxon>
        <taxon>Trematoda</taxon>
        <taxon>Digenea</taxon>
        <taxon>Plagiorchiida</taxon>
        <taxon>Echinostomata</taxon>
        <taxon>Echinostomatoidea</taxon>
        <taxon>Fasciolidae</taxon>
        <taxon>Fasciolopsis</taxon>
    </lineage>
</organism>
<dbReference type="InterPro" id="IPR023561">
    <property type="entry name" value="Carbonic_anhydrase_a-class"/>
</dbReference>
<dbReference type="PROSITE" id="PS51144">
    <property type="entry name" value="ALPHA_CA_2"/>
    <property type="match status" value="1"/>
</dbReference>
<feature type="domain" description="Alpha-carbonic anhydrase" evidence="7">
    <location>
        <begin position="1"/>
        <end position="216"/>
    </location>
</feature>
<dbReference type="Proteomes" id="UP000728185">
    <property type="component" value="Unassembled WGS sequence"/>
</dbReference>
<dbReference type="InterPro" id="IPR036398">
    <property type="entry name" value="CA_dom_sf"/>
</dbReference>
<comment type="similarity">
    <text evidence="1">Belongs to the alpha-carbonic anhydrase family.</text>
</comment>
<protein>
    <recommendedName>
        <fullName evidence="2">carbonic anhydrase</fullName>
        <ecNumber evidence="2">4.2.1.1</ecNumber>
    </recommendedName>
</protein>
<dbReference type="EMBL" id="LUCM01011322">
    <property type="protein sequence ID" value="KAA0184139.1"/>
    <property type="molecule type" value="Genomic_DNA"/>
</dbReference>
<dbReference type="SMART" id="SM01057">
    <property type="entry name" value="Carb_anhydrase"/>
    <property type="match status" value="1"/>
</dbReference>
<dbReference type="Gene3D" id="3.10.200.10">
    <property type="entry name" value="Alpha carbonic anhydrase"/>
    <property type="match status" value="1"/>
</dbReference>